<comment type="caution">
    <text evidence="7">The sequence shown here is derived from an EMBL/GenBank/DDBJ whole genome shotgun (WGS) entry which is preliminary data.</text>
</comment>
<evidence type="ECO:0000313" key="8">
    <source>
        <dbReference type="Proteomes" id="UP000244450"/>
    </source>
</evidence>
<dbReference type="Gene3D" id="3.40.50.300">
    <property type="entry name" value="P-loop containing nucleotide triphosphate hydrolases"/>
    <property type="match status" value="1"/>
</dbReference>
<dbReference type="InterPro" id="IPR003439">
    <property type="entry name" value="ABC_transporter-like_ATP-bd"/>
</dbReference>
<dbReference type="AlphaFoldDB" id="A0A2T7BHL7"/>
<keyword evidence="4" id="KW-0547">Nucleotide-binding</keyword>
<organism evidence="7 8">
    <name type="scientific">Chitinophaga parva</name>
    <dbReference type="NCBI Taxonomy" id="2169414"/>
    <lineage>
        <taxon>Bacteria</taxon>
        <taxon>Pseudomonadati</taxon>
        <taxon>Bacteroidota</taxon>
        <taxon>Chitinophagia</taxon>
        <taxon>Chitinophagales</taxon>
        <taxon>Chitinophagaceae</taxon>
        <taxon>Chitinophaga</taxon>
    </lineage>
</organism>
<name>A0A2T7BHL7_9BACT</name>
<keyword evidence="2" id="KW-0813">Transport</keyword>
<accession>A0A2T7BHL7</accession>
<evidence type="ECO:0000313" key="7">
    <source>
        <dbReference type="EMBL" id="PUZ25777.1"/>
    </source>
</evidence>
<evidence type="ECO:0000256" key="2">
    <source>
        <dbReference type="ARBA" id="ARBA00022448"/>
    </source>
</evidence>
<protein>
    <submittedName>
        <fullName evidence="7">Multidrug ABC transporter ATP-binding protein</fullName>
    </submittedName>
</protein>
<dbReference type="PANTHER" id="PTHR42711:SF5">
    <property type="entry name" value="ABC TRANSPORTER ATP-BINDING PROTEIN NATA"/>
    <property type="match status" value="1"/>
</dbReference>
<dbReference type="GO" id="GO:0016887">
    <property type="term" value="F:ATP hydrolysis activity"/>
    <property type="evidence" value="ECO:0007669"/>
    <property type="project" value="InterPro"/>
</dbReference>
<dbReference type="InterPro" id="IPR050763">
    <property type="entry name" value="ABC_transporter_ATP-binding"/>
</dbReference>
<keyword evidence="5 7" id="KW-0067">ATP-binding</keyword>
<keyword evidence="3" id="KW-0536">Nodulation</keyword>
<dbReference type="PROSITE" id="PS50893">
    <property type="entry name" value="ABC_TRANSPORTER_2"/>
    <property type="match status" value="1"/>
</dbReference>
<dbReference type="OrthoDB" id="9785229at2"/>
<dbReference type="GO" id="GO:0005524">
    <property type="term" value="F:ATP binding"/>
    <property type="evidence" value="ECO:0007669"/>
    <property type="project" value="UniProtKB-KW"/>
</dbReference>
<proteinExistence type="inferred from homology"/>
<keyword evidence="8" id="KW-1185">Reference proteome</keyword>
<dbReference type="RefSeq" id="WP_108687616.1">
    <property type="nucleotide sequence ID" value="NZ_QCYK01000002.1"/>
</dbReference>
<sequence>MNTIVKLERLSHKYATAWAIRDINLEIADTGIVGLLGSNGAGKSTTMNILCGALNQTEGNVFINGINMREHPDRAKREIGFLPQNPPLYMDLTVDEYLQYCASLRLMPKNEVRPALAEAKEKCGIAHFSNRLIRNLSGGYRQRVGIAQAIIHKPRLVVLDEPTNGLDPNQIIEVRALIKEIATDRAVIFSSHILSEVQLLCKEIKMIEGGRIVFSDTMDAFNNYVAPHSLLMHMENPPAEAELLQVNGVTKVDFLTARQARVYFTGDQDIAEKLIAASIAKGWRLREISIDKTALDEIFKQLSTQKFA</sequence>
<dbReference type="EMBL" id="QCYK01000002">
    <property type="protein sequence ID" value="PUZ25777.1"/>
    <property type="molecule type" value="Genomic_DNA"/>
</dbReference>
<comment type="similarity">
    <text evidence="1">Belongs to the ABC transporter superfamily.</text>
</comment>
<dbReference type="InterPro" id="IPR003593">
    <property type="entry name" value="AAA+_ATPase"/>
</dbReference>
<feature type="domain" description="ABC transporter" evidence="6">
    <location>
        <begin position="5"/>
        <end position="234"/>
    </location>
</feature>
<gene>
    <name evidence="7" type="ORF">DCC81_16075</name>
</gene>
<evidence type="ECO:0000256" key="3">
    <source>
        <dbReference type="ARBA" id="ARBA00022458"/>
    </source>
</evidence>
<dbReference type="SMART" id="SM00382">
    <property type="entry name" value="AAA"/>
    <property type="match status" value="1"/>
</dbReference>
<dbReference type="Pfam" id="PF00005">
    <property type="entry name" value="ABC_tran"/>
    <property type="match status" value="1"/>
</dbReference>
<dbReference type="InterPro" id="IPR027417">
    <property type="entry name" value="P-loop_NTPase"/>
</dbReference>
<reference evidence="7 8" key="1">
    <citation type="submission" date="2018-04" db="EMBL/GenBank/DDBJ databases">
        <title>Chitinophaga fuyangensis sp. nov., isolated from soil in a chemical factory.</title>
        <authorList>
            <person name="Chen K."/>
        </authorList>
    </citation>
    <scope>NUCLEOTIDE SEQUENCE [LARGE SCALE GENOMIC DNA]</scope>
    <source>
        <strain evidence="7 8">LY-1</strain>
    </source>
</reference>
<evidence type="ECO:0000256" key="5">
    <source>
        <dbReference type="ARBA" id="ARBA00022840"/>
    </source>
</evidence>
<dbReference type="SUPFAM" id="SSF52540">
    <property type="entry name" value="P-loop containing nucleoside triphosphate hydrolases"/>
    <property type="match status" value="1"/>
</dbReference>
<dbReference type="Proteomes" id="UP000244450">
    <property type="component" value="Unassembled WGS sequence"/>
</dbReference>
<evidence type="ECO:0000256" key="1">
    <source>
        <dbReference type="ARBA" id="ARBA00005417"/>
    </source>
</evidence>
<dbReference type="PANTHER" id="PTHR42711">
    <property type="entry name" value="ABC TRANSPORTER ATP-BINDING PROTEIN"/>
    <property type="match status" value="1"/>
</dbReference>
<evidence type="ECO:0000259" key="6">
    <source>
        <dbReference type="PROSITE" id="PS50893"/>
    </source>
</evidence>
<evidence type="ECO:0000256" key="4">
    <source>
        <dbReference type="ARBA" id="ARBA00022741"/>
    </source>
</evidence>